<protein>
    <submittedName>
        <fullName evidence="3">Uncharacterized protein</fullName>
    </submittedName>
</protein>
<evidence type="ECO:0000313" key="1">
    <source>
        <dbReference type="EMBL" id="VFJ48422.1"/>
    </source>
</evidence>
<dbReference type="EMBL" id="CAADFA010000059">
    <property type="protein sequence ID" value="VFJ48422.1"/>
    <property type="molecule type" value="Genomic_DNA"/>
</dbReference>
<sequence>MLVSPSGRTASFSFVDAVRPDGLTSILQGTPRWVFLIVLSKIFRVRNLNPANS</sequence>
<evidence type="ECO:0000313" key="3">
    <source>
        <dbReference type="EMBL" id="VFK08086.1"/>
    </source>
</evidence>
<gene>
    <name evidence="2" type="ORF">BECKFM1743A_GA0114220_100807</name>
    <name evidence="3" type="ORF">BECKFM1743B_GA0114221_100596</name>
    <name evidence="1" type="ORF">BECKFM1743C_GA0114222_100596</name>
</gene>
<name>A0A450VTR3_9GAMM</name>
<proteinExistence type="predicted"/>
<dbReference type="EMBL" id="CAADEZ010000080">
    <property type="protein sequence ID" value="VFJ50137.1"/>
    <property type="molecule type" value="Genomic_DNA"/>
</dbReference>
<evidence type="ECO:0000313" key="2">
    <source>
        <dbReference type="EMBL" id="VFJ50137.1"/>
    </source>
</evidence>
<accession>A0A450VTR3</accession>
<dbReference type="AlphaFoldDB" id="A0A450VTR3"/>
<reference evidence="3" key="1">
    <citation type="submission" date="2019-02" db="EMBL/GenBank/DDBJ databases">
        <authorList>
            <person name="Gruber-Vodicka R. H."/>
            <person name="Seah K. B. B."/>
        </authorList>
    </citation>
    <scope>NUCLEOTIDE SEQUENCE</scope>
    <source>
        <strain evidence="2">BECK_BZ163</strain>
        <strain evidence="3">BECK_BZ164</strain>
        <strain evidence="1">BECK_BZ165</strain>
    </source>
</reference>
<organism evidence="3">
    <name type="scientific">Candidatus Kentrum sp. FM</name>
    <dbReference type="NCBI Taxonomy" id="2126340"/>
    <lineage>
        <taxon>Bacteria</taxon>
        <taxon>Pseudomonadati</taxon>
        <taxon>Pseudomonadota</taxon>
        <taxon>Gammaproteobacteria</taxon>
        <taxon>Candidatus Kentrum</taxon>
    </lineage>
</organism>
<dbReference type="EMBL" id="CAADFL010000059">
    <property type="protein sequence ID" value="VFK08086.1"/>
    <property type="molecule type" value="Genomic_DNA"/>
</dbReference>